<evidence type="ECO:0000256" key="4">
    <source>
        <dbReference type="ARBA" id="ARBA00022448"/>
    </source>
</evidence>
<comment type="catalytic activity">
    <reaction evidence="8 9">
        <text>a ubiquinone + NADH + 5 H(+)(in) = a ubiquinol + NAD(+) + 4 H(+)(out)</text>
        <dbReference type="Rhea" id="RHEA:29091"/>
        <dbReference type="Rhea" id="RHEA-COMP:9565"/>
        <dbReference type="Rhea" id="RHEA-COMP:9566"/>
        <dbReference type="ChEBI" id="CHEBI:15378"/>
        <dbReference type="ChEBI" id="CHEBI:16389"/>
        <dbReference type="ChEBI" id="CHEBI:17976"/>
        <dbReference type="ChEBI" id="CHEBI:57540"/>
        <dbReference type="ChEBI" id="CHEBI:57945"/>
        <dbReference type="EC" id="7.1.1.2"/>
    </reaction>
</comment>
<dbReference type="CTD" id="4537"/>
<dbReference type="AlphaFoldDB" id="Q953W8"/>
<geneLocation type="mitochondrion" evidence="10"/>
<feature type="transmembrane region" description="Helical" evidence="9">
    <location>
        <begin position="84"/>
        <end position="103"/>
    </location>
</feature>
<keyword evidence="5 9" id="KW-0812">Transmembrane</keyword>
<dbReference type="EC" id="7.1.1.2" evidence="9"/>
<comment type="subcellular location">
    <subcellularLocation>
        <location evidence="1">Membrane</location>
    </subcellularLocation>
    <subcellularLocation>
        <location evidence="9">Mitochondrion membrane</location>
        <topology evidence="9">Multi-pass membrane protein</topology>
    </subcellularLocation>
</comment>
<dbReference type="GO" id="GO:0031966">
    <property type="term" value="C:mitochondrial membrane"/>
    <property type="evidence" value="ECO:0007669"/>
    <property type="project" value="UniProtKB-SubCell"/>
</dbReference>
<evidence type="ECO:0000256" key="6">
    <source>
        <dbReference type="ARBA" id="ARBA00022989"/>
    </source>
</evidence>
<evidence type="ECO:0000313" key="10">
    <source>
        <dbReference type="EMBL" id="AAK95508.1"/>
    </source>
</evidence>
<evidence type="ECO:0000256" key="2">
    <source>
        <dbReference type="ARBA" id="ARBA00008472"/>
    </source>
</evidence>
<dbReference type="GO" id="GO:0030964">
    <property type="term" value="C:NADH dehydrogenase complex"/>
    <property type="evidence" value="ECO:0007669"/>
    <property type="project" value="TreeGrafter"/>
</dbReference>
<dbReference type="PANTHER" id="PTHR11058">
    <property type="entry name" value="NADH-UBIQUINONE OXIDOREDUCTASE CHAIN 3"/>
    <property type="match status" value="1"/>
</dbReference>
<evidence type="ECO:0000256" key="1">
    <source>
        <dbReference type="ARBA" id="ARBA00004370"/>
    </source>
</evidence>
<dbReference type="Pfam" id="PF00507">
    <property type="entry name" value="Oxidored_q4"/>
    <property type="match status" value="1"/>
</dbReference>
<evidence type="ECO:0000256" key="3">
    <source>
        <dbReference type="ARBA" id="ARBA00021007"/>
    </source>
</evidence>
<dbReference type="InterPro" id="IPR038430">
    <property type="entry name" value="NDAH_ubi_oxred_su3_sf"/>
</dbReference>
<keyword evidence="9" id="KW-0249">Electron transport</keyword>
<dbReference type="Gene3D" id="1.20.58.1610">
    <property type="entry name" value="NADH:ubiquinone/plastoquinone oxidoreductase, chain 3"/>
    <property type="match status" value="1"/>
</dbReference>
<evidence type="ECO:0000256" key="9">
    <source>
        <dbReference type="RuleBase" id="RU003640"/>
    </source>
</evidence>
<accession>Q953W8</accession>
<organism evidence="10">
    <name type="scientific">Terebratalia transversa</name>
    <name type="common">Transverse lampshell</name>
    <dbReference type="NCBI Taxonomy" id="34513"/>
    <lineage>
        <taxon>Eukaryota</taxon>
        <taxon>Metazoa</taxon>
        <taxon>Spiralia</taxon>
        <taxon>Lophotrochozoa</taxon>
        <taxon>Brachiopoda</taxon>
        <taxon>Rhynchonelliformea</taxon>
        <taxon>Rhynchonellata</taxon>
        <taxon>Terebratellidina</taxon>
        <taxon>Laqueoidea</taxon>
        <taxon>Laqueidae</taxon>
        <taxon>Terebratalia</taxon>
    </lineage>
</organism>
<protein>
    <recommendedName>
        <fullName evidence="3 9">NADH-ubiquinone oxidoreductase chain 3</fullName>
        <ecNumber evidence="9">7.1.1.2</ecNumber>
    </recommendedName>
</protein>
<keyword evidence="9" id="KW-1278">Translocase</keyword>
<keyword evidence="9" id="KW-0679">Respiratory chain</keyword>
<proteinExistence type="inferred from homology"/>
<dbReference type="GeneID" id="803811"/>
<evidence type="ECO:0000256" key="5">
    <source>
        <dbReference type="ARBA" id="ARBA00022692"/>
    </source>
</evidence>
<dbReference type="PANTHER" id="PTHR11058:SF9">
    <property type="entry name" value="NADH-UBIQUINONE OXIDOREDUCTASE CHAIN 3"/>
    <property type="match status" value="1"/>
</dbReference>
<dbReference type="GO" id="GO:0008137">
    <property type="term" value="F:NADH dehydrogenase (ubiquinone) activity"/>
    <property type="evidence" value="ECO:0007669"/>
    <property type="project" value="UniProtKB-UniRule"/>
</dbReference>
<feature type="transmembrane region" description="Helical" evidence="9">
    <location>
        <begin position="55"/>
        <end position="78"/>
    </location>
</feature>
<evidence type="ECO:0000256" key="8">
    <source>
        <dbReference type="ARBA" id="ARBA00049551"/>
    </source>
</evidence>
<dbReference type="InterPro" id="IPR000440">
    <property type="entry name" value="NADH_UbQ/plastoQ_OxRdtase_su3"/>
</dbReference>
<comment type="function">
    <text evidence="9">Core subunit of the mitochondrial membrane respiratory chain NADH dehydrogenase (Complex I) which catalyzes electron transfer from NADH through the respiratory chain, using ubiquinone as an electron acceptor. Essential for the catalytic activity of complex I.</text>
</comment>
<dbReference type="RefSeq" id="NP_203517.1">
    <property type="nucleotide sequence ID" value="NC_003086.1"/>
</dbReference>
<keyword evidence="9 10" id="KW-0496">Mitochondrion</keyword>
<evidence type="ECO:0000256" key="7">
    <source>
        <dbReference type="ARBA" id="ARBA00023136"/>
    </source>
</evidence>
<keyword evidence="4 9" id="KW-0813">Transport</keyword>
<keyword evidence="9" id="KW-0830">Ubiquinone</keyword>
<feature type="transmembrane region" description="Helical" evidence="9">
    <location>
        <begin position="6"/>
        <end position="25"/>
    </location>
</feature>
<sequence>MYLGVWILSALIPVLLYLVSYLIGFKVVFSRYKSSPFECGFDPSESSRVPFSFRFFLMAVIFLVFDVELALIMPIPFVLGGTGWFYYFWLGGFFLILWGGTVYEWGEGALDWMI</sequence>
<comment type="similarity">
    <text evidence="2 9">Belongs to the complex I subunit 3 family.</text>
</comment>
<dbReference type="EMBL" id="AF331161">
    <property type="protein sequence ID" value="AAK95508.1"/>
    <property type="molecule type" value="Genomic_DNA"/>
</dbReference>
<keyword evidence="6 9" id="KW-1133">Transmembrane helix</keyword>
<name>Q953W8_TERTR</name>
<keyword evidence="9" id="KW-0520">NAD</keyword>
<reference evidence="10" key="1">
    <citation type="journal article" date="2001" name="Mol. Biol. Evol.">
        <title>The complete mitochondrial genome of the articulate brachiopod Terebratalia transversa.</title>
        <authorList>
            <person name="Helfenbein K.G."/>
            <person name="Brown W.M."/>
            <person name="Boore J.L."/>
        </authorList>
    </citation>
    <scope>NUCLEOTIDE SEQUENCE</scope>
</reference>
<keyword evidence="7 9" id="KW-0472">Membrane</keyword>